<feature type="region of interest" description="Disordered" evidence="1">
    <location>
        <begin position="1"/>
        <end position="24"/>
    </location>
</feature>
<accession>X0XPU9</accession>
<feature type="non-terminal residue" evidence="2">
    <location>
        <position position="243"/>
    </location>
</feature>
<protein>
    <submittedName>
        <fullName evidence="2">Uncharacterized protein</fullName>
    </submittedName>
</protein>
<gene>
    <name evidence="2" type="ORF">S01H1_72703</name>
</gene>
<comment type="caution">
    <text evidence="2">The sequence shown here is derived from an EMBL/GenBank/DDBJ whole genome shotgun (WGS) entry which is preliminary data.</text>
</comment>
<organism evidence="2">
    <name type="scientific">marine sediment metagenome</name>
    <dbReference type="NCBI Taxonomy" id="412755"/>
    <lineage>
        <taxon>unclassified sequences</taxon>
        <taxon>metagenomes</taxon>
        <taxon>ecological metagenomes</taxon>
    </lineage>
</organism>
<sequence>EGPPSQSQLTTTPAIEAGEAPKGSATADTEVIIMGTIHAQHLKAAAYSPEVLREILLALKPSAILNELPLDQVEADGRPKHREYGDPEGWASDQAASQLNVPQIPFDRPDREQYYTRTRYFARQSQVSSWLREWYQRSEKEDPENVDLTFVRFLMETQAIQACFWESPSPMFINSDVFDRIMYLKHVRTPPLLLAIVSKSPDFTPKLADDLKFVEEEWVERNAIMARNIEQAARRFAGGRVAV</sequence>
<name>X0XPU9_9ZZZZ</name>
<dbReference type="EMBL" id="BARS01048518">
    <property type="protein sequence ID" value="GAG37347.1"/>
    <property type="molecule type" value="Genomic_DNA"/>
</dbReference>
<feature type="non-terminal residue" evidence="2">
    <location>
        <position position="1"/>
    </location>
</feature>
<feature type="compositionally biased region" description="Polar residues" evidence="1">
    <location>
        <begin position="1"/>
        <end position="13"/>
    </location>
</feature>
<reference evidence="2" key="1">
    <citation type="journal article" date="2014" name="Front. Microbiol.">
        <title>High frequency of phylogenetically diverse reductive dehalogenase-homologous genes in deep subseafloor sedimentary metagenomes.</title>
        <authorList>
            <person name="Kawai M."/>
            <person name="Futagami T."/>
            <person name="Toyoda A."/>
            <person name="Takaki Y."/>
            <person name="Nishi S."/>
            <person name="Hori S."/>
            <person name="Arai W."/>
            <person name="Tsubouchi T."/>
            <person name="Morono Y."/>
            <person name="Uchiyama I."/>
            <person name="Ito T."/>
            <person name="Fujiyama A."/>
            <person name="Inagaki F."/>
            <person name="Takami H."/>
        </authorList>
    </citation>
    <scope>NUCLEOTIDE SEQUENCE</scope>
    <source>
        <strain evidence="2">Expedition CK06-06</strain>
    </source>
</reference>
<proteinExistence type="predicted"/>
<evidence type="ECO:0000256" key="1">
    <source>
        <dbReference type="SAM" id="MobiDB-lite"/>
    </source>
</evidence>
<evidence type="ECO:0000313" key="2">
    <source>
        <dbReference type="EMBL" id="GAG37347.1"/>
    </source>
</evidence>
<dbReference type="AlphaFoldDB" id="X0XPU9"/>